<name>A0ABR1C519_NECAM</name>
<keyword evidence="1" id="KW-1133">Transmembrane helix</keyword>
<keyword evidence="1" id="KW-0812">Transmembrane</keyword>
<dbReference type="EMBL" id="JAVFWL010000002">
    <property type="protein sequence ID" value="KAK6732341.1"/>
    <property type="molecule type" value="Genomic_DNA"/>
</dbReference>
<organism evidence="2 3">
    <name type="scientific">Necator americanus</name>
    <name type="common">Human hookworm</name>
    <dbReference type="NCBI Taxonomy" id="51031"/>
    <lineage>
        <taxon>Eukaryota</taxon>
        <taxon>Metazoa</taxon>
        <taxon>Ecdysozoa</taxon>
        <taxon>Nematoda</taxon>
        <taxon>Chromadorea</taxon>
        <taxon>Rhabditida</taxon>
        <taxon>Rhabditina</taxon>
        <taxon>Rhabditomorpha</taxon>
        <taxon>Strongyloidea</taxon>
        <taxon>Ancylostomatidae</taxon>
        <taxon>Bunostominae</taxon>
        <taxon>Necator</taxon>
    </lineage>
</organism>
<feature type="transmembrane region" description="Helical" evidence="1">
    <location>
        <begin position="25"/>
        <end position="51"/>
    </location>
</feature>
<sequence length="117" mass="13212">MDSSSYEDNFDEETRRSLRQESRNICKTMCFGSFIFLLTLAGATIIIVVVASTSSRPHISPDAIAYEPDQMNFDNIFYQDAQARMAEKAIARGEPIGKDFKGGRNSYKKLVKDHSHL</sequence>
<evidence type="ECO:0000256" key="1">
    <source>
        <dbReference type="SAM" id="Phobius"/>
    </source>
</evidence>
<comment type="caution">
    <text evidence="2">The sequence shown here is derived from an EMBL/GenBank/DDBJ whole genome shotgun (WGS) entry which is preliminary data.</text>
</comment>
<evidence type="ECO:0000313" key="2">
    <source>
        <dbReference type="EMBL" id="KAK6732341.1"/>
    </source>
</evidence>
<protein>
    <submittedName>
        <fullName evidence="2">Uncharacterized protein</fullName>
    </submittedName>
</protein>
<gene>
    <name evidence="2" type="primary">Necator_chrII.g4410</name>
    <name evidence="2" type="ORF">RB195_016618</name>
</gene>
<keyword evidence="1" id="KW-0472">Membrane</keyword>
<dbReference type="Proteomes" id="UP001303046">
    <property type="component" value="Unassembled WGS sequence"/>
</dbReference>
<keyword evidence="3" id="KW-1185">Reference proteome</keyword>
<reference evidence="2 3" key="1">
    <citation type="submission" date="2023-08" db="EMBL/GenBank/DDBJ databases">
        <title>A Necator americanus chromosomal reference genome.</title>
        <authorList>
            <person name="Ilik V."/>
            <person name="Petrzelkova K.J."/>
            <person name="Pardy F."/>
            <person name="Fuh T."/>
            <person name="Niatou-Singa F.S."/>
            <person name="Gouil Q."/>
            <person name="Baker L."/>
            <person name="Ritchie M.E."/>
            <person name="Jex A.R."/>
            <person name="Gazzola D."/>
            <person name="Li H."/>
            <person name="Toshio Fujiwara R."/>
            <person name="Zhan B."/>
            <person name="Aroian R.V."/>
            <person name="Pafco B."/>
            <person name="Schwarz E.M."/>
        </authorList>
    </citation>
    <scope>NUCLEOTIDE SEQUENCE [LARGE SCALE GENOMIC DNA]</scope>
    <source>
        <strain evidence="2 3">Aroian</strain>
        <tissue evidence="2">Whole animal</tissue>
    </source>
</reference>
<accession>A0ABR1C519</accession>
<proteinExistence type="predicted"/>
<evidence type="ECO:0000313" key="3">
    <source>
        <dbReference type="Proteomes" id="UP001303046"/>
    </source>
</evidence>